<evidence type="ECO:0000256" key="1">
    <source>
        <dbReference type="ARBA" id="ARBA00008954"/>
    </source>
</evidence>
<evidence type="ECO:0000313" key="5">
    <source>
        <dbReference type="EMBL" id="HDX33433.1"/>
    </source>
</evidence>
<keyword evidence="5" id="KW-0032">Aminotransferase</keyword>
<dbReference type="InterPro" id="IPR002575">
    <property type="entry name" value="Aminoglycoside_PTrfase"/>
</dbReference>
<dbReference type="Pfam" id="PF01551">
    <property type="entry name" value="Peptidase_M23"/>
    <property type="match status" value="1"/>
</dbReference>
<dbReference type="InterPro" id="IPR005814">
    <property type="entry name" value="Aminotrans_3"/>
</dbReference>
<dbReference type="Gene3D" id="3.90.1150.10">
    <property type="entry name" value="Aspartate Aminotransferase, domain 1"/>
    <property type="match status" value="1"/>
</dbReference>
<dbReference type="InterPro" id="IPR015422">
    <property type="entry name" value="PyrdxlP-dep_Trfase_small"/>
</dbReference>
<dbReference type="InterPro" id="IPR011055">
    <property type="entry name" value="Dup_hybrid_motif"/>
</dbReference>
<comment type="caution">
    <text evidence="5">The sequence shown here is derived from an EMBL/GenBank/DDBJ whole genome shotgun (WGS) entry which is preliminary data.</text>
</comment>
<dbReference type="GO" id="GO:0008483">
    <property type="term" value="F:transaminase activity"/>
    <property type="evidence" value="ECO:0007669"/>
    <property type="project" value="UniProtKB-KW"/>
</dbReference>
<evidence type="ECO:0000259" key="4">
    <source>
        <dbReference type="Pfam" id="PF01636"/>
    </source>
</evidence>
<keyword evidence="5" id="KW-0808">Transferase</keyword>
<evidence type="ECO:0000256" key="2">
    <source>
        <dbReference type="ARBA" id="ARBA00022898"/>
    </source>
</evidence>
<dbReference type="PANTHER" id="PTHR45688">
    <property type="match status" value="1"/>
</dbReference>
<dbReference type="InterPro" id="IPR015424">
    <property type="entry name" value="PyrdxlP-dep_Trfase"/>
</dbReference>
<keyword evidence="2" id="KW-0663">Pyridoxal phosphate</keyword>
<comment type="similarity">
    <text evidence="1">Belongs to the class-III pyridoxal-phosphate-dependent aminotransferase family.</text>
</comment>
<dbReference type="InterPro" id="IPR049704">
    <property type="entry name" value="Aminotrans_3_PPA_site"/>
</dbReference>
<name>A0A7C1FNM8_9CHLR</name>
<dbReference type="Gene3D" id="2.70.70.10">
    <property type="entry name" value="Glucose Permease (Domain IIA)"/>
    <property type="match status" value="1"/>
</dbReference>
<dbReference type="GO" id="GO:0030170">
    <property type="term" value="F:pyridoxal phosphate binding"/>
    <property type="evidence" value="ECO:0007669"/>
    <property type="project" value="InterPro"/>
</dbReference>
<organism evidence="5">
    <name type="scientific">Caldilinea aerophila</name>
    <dbReference type="NCBI Taxonomy" id="133453"/>
    <lineage>
        <taxon>Bacteria</taxon>
        <taxon>Bacillati</taxon>
        <taxon>Chloroflexota</taxon>
        <taxon>Caldilineae</taxon>
        <taxon>Caldilineales</taxon>
        <taxon>Caldilineaceae</taxon>
        <taxon>Caldilinea</taxon>
    </lineage>
</organism>
<feature type="domain" description="Aminoglycoside phosphotransferase" evidence="4">
    <location>
        <begin position="29"/>
        <end position="274"/>
    </location>
</feature>
<dbReference type="SUPFAM" id="SSF53383">
    <property type="entry name" value="PLP-dependent transferases"/>
    <property type="match status" value="1"/>
</dbReference>
<gene>
    <name evidence="5" type="ORF">ENQ20_18405</name>
</gene>
<dbReference type="Pfam" id="PF01636">
    <property type="entry name" value="APH"/>
    <property type="match status" value="1"/>
</dbReference>
<proteinExistence type="inferred from homology"/>
<dbReference type="PROSITE" id="PS00600">
    <property type="entry name" value="AA_TRANSFER_CLASS_3"/>
    <property type="match status" value="1"/>
</dbReference>
<dbReference type="SUPFAM" id="SSF51261">
    <property type="entry name" value="Duplicated hybrid motif"/>
    <property type="match status" value="1"/>
</dbReference>
<dbReference type="PANTHER" id="PTHR45688:SF13">
    <property type="entry name" value="ALANINE--GLYOXYLATE AMINOTRANSFERASE 2-LIKE"/>
    <property type="match status" value="1"/>
</dbReference>
<dbReference type="EMBL" id="DSMG01000193">
    <property type="protein sequence ID" value="HDX33433.1"/>
    <property type="molecule type" value="Genomic_DNA"/>
</dbReference>
<evidence type="ECO:0000259" key="3">
    <source>
        <dbReference type="Pfam" id="PF01551"/>
    </source>
</evidence>
<dbReference type="Gene3D" id="3.40.640.10">
    <property type="entry name" value="Type I PLP-dependent aspartate aminotransferase-like (Major domain)"/>
    <property type="match status" value="1"/>
</dbReference>
<dbReference type="InterPro" id="IPR011009">
    <property type="entry name" value="Kinase-like_dom_sf"/>
</dbReference>
<dbReference type="SUPFAM" id="SSF56112">
    <property type="entry name" value="Protein kinase-like (PK-like)"/>
    <property type="match status" value="1"/>
</dbReference>
<dbReference type="AlphaFoldDB" id="A0A7C1FNM8"/>
<accession>A0A7C1FNM8</accession>
<dbReference type="NCBIfam" id="NF004799">
    <property type="entry name" value="PRK06148.1"/>
    <property type="match status" value="1"/>
</dbReference>
<dbReference type="Gene3D" id="3.90.1200.10">
    <property type="match status" value="1"/>
</dbReference>
<reference evidence="5" key="1">
    <citation type="journal article" date="2020" name="mSystems">
        <title>Genome- and Community-Level Interaction Insights into Carbon Utilization and Element Cycling Functions of Hydrothermarchaeota in Hydrothermal Sediment.</title>
        <authorList>
            <person name="Zhou Z."/>
            <person name="Liu Y."/>
            <person name="Xu W."/>
            <person name="Pan J."/>
            <person name="Luo Z.H."/>
            <person name="Li M."/>
        </authorList>
    </citation>
    <scope>NUCLEOTIDE SEQUENCE [LARGE SCALE GENOMIC DNA]</scope>
    <source>
        <strain evidence="5">SpSt-289</strain>
    </source>
</reference>
<protein>
    <submittedName>
        <fullName evidence="5">Aminotransferase class III-fold pyridoxal phosphate-dependent enzyme</fullName>
    </submittedName>
</protein>
<dbReference type="CDD" id="cd12797">
    <property type="entry name" value="M23_peptidase"/>
    <property type="match status" value="1"/>
</dbReference>
<dbReference type="CDD" id="cd00610">
    <property type="entry name" value="OAT_like"/>
    <property type="match status" value="1"/>
</dbReference>
<feature type="domain" description="M23ase beta-sheet core" evidence="3">
    <location>
        <begin position="450"/>
        <end position="549"/>
    </location>
</feature>
<dbReference type="InterPro" id="IPR016047">
    <property type="entry name" value="M23ase_b-sheet_dom"/>
</dbReference>
<dbReference type="Pfam" id="PF00202">
    <property type="entry name" value="Aminotran_3"/>
    <property type="match status" value="1"/>
</dbReference>
<sequence length="1031" mass="112616">MALVLTAPRFDLQQAAAIAFEQYGVNGSIRPLPSERDQNFYIRTVSGEEFVLKIANAEESIELLDAQNHALKRMAQVGIPLAGAAVMRTLTNETIGRVQDSAANVYLVRLLRYIPGVPLATVRPHSPELLEDLGRFLGKIDRALADYDHPALHRTFHWDLARAGEVVRSQIGSLSDPNKAALVRKLLDRFERTTEFLLANLPRQVIHGDANDYNVLVSQEGDLFTRYRHIAGILDLGDMVYSLRVADLAIAAAYALLDKENPLQAAVQVTAGYHAINPLTAEEIAALWDLICMRLCVSVCHAAVQRSQRPDNDYLSISEQAAWAALEKLVHIHPRLAHYALRAACGLPPVPQTPALVDWLQRQPAFSPVIGYDLCATPLHVLDLSVGSPTVTAQFLHTQRTDLLSAAIFGEIAERGAVVGVGRYAECQALYAVGSTFALSANPTEERRTLHLGVDLFVPPGTPVYAPLAGIVHALHDNAGHRDEGPVIILRHRTDDDLTFYTLYSHLDPGCLSQLKVGQRIAAGELLAVIGATPVHGNRPPHLHFQVITDLLELDHNFPATAASGQASLWTSLCPDPNLLLRIPAERFPAPPPSLEETLAERRRRIGRNLSISYRRPLKIVRGLAQYLYDDTGRAYLDAVNNVAHVGHCHPDVVAAGQRQMAVLNTNTRYLHDAIVEYARRLSATLPPELSVFFFVNSGSEANDLALRLARTATGQQDVITVDVAYHGHTQALIDISPYKHDGPGGKGRPPYVQKVIMPDPYRGPYTGYSVESGKRYAAHVQQAIEQIQAQGRGVAAFICESLPGCGGQIVFPQGYMAEAFRYVRAAGGVCIADEVQVGFGRVGSHFWGFQTQGVVPDIVTMGKPAGNGHPLAVVVTTPEIADHFANGMEYFNTFGGNPVSCAIGLAVLDVIERERLQQNALDVGVYLREGLRRLQANHPLIGDVRGLGLYIGVELVLDPETLEPAGEHASYVANRMRDYGVLISTDGPFHNVLKIKPPIIFSRSDADHLLWALGEVLQDSALELVEATVK</sequence>
<dbReference type="InterPro" id="IPR015421">
    <property type="entry name" value="PyrdxlP-dep_Trfase_major"/>
</dbReference>